<keyword evidence="4" id="KW-1185">Reference proteome</keyword>
<dbReference type="PROSITE" id="PS50005">
    <property type="entry name" value="TPR"/>
    <property type="match status" value="2"/>
</dbReference>
<evidence type="ECO:0000256" key="1">
    <source>
        <dbReference type="PROSITE-ProRule" id="PRU00339"/>
    </source>
</evidence>
<dbReference type="OrthoDB" id="9766710at2"/>
<dbReference type="Gene3D" id="1.25.40.10">
    <property type="entry name" value="Tetratricopeptide repeat domain"/>
    <property type="match status" value="3"/>
</dbReference>
<feature type="repeat" description="TPR" evidence="1">
    <location>
        <begin position="547"/>
        <end position="580"/>
    </location>
</feature>
<feature type="region of interest" description="Disordered" evidence="2">
    <location>
        <begin position="601"/>
        <end position="624"/>
    </location>
</feature>
<proteinExistence type="predicted"/>
<sequence>MKPGGGGVACPRPARYAGRNANVNVRKCLVTQIRPRPTLLRLALIAGLMGATALPVLAQDTAAAPPIRGLAGPYLAARMATVENDFRAAARYFVQASAHDPQDVYLQDSALVALASSGEVERAAVMAERLFLEERPTELAGLLRRAQLIRAEDWQGVIDLIEANRSPDLPLEQDLMDGTIRAWALLGAGRATDAVAAFEAMTAGEALAPIVNYHLALARALAGDYEAADRLILQSEASGHLMGLTARVQILSQLDRQDEALALLSDIEGLEAEPQLLALRQRLEQGQPVPFDVVAGPGDGIAHLLLSFASALASSPDPEPLALIHARLAAWIAPQNPEARLMSAQLLQDRQQFDLAEAEFDAVRRMGQMRPQAELSRIDALSRADRREEAEKAALALSSAYPGLAQSWVALGDVMRQQEKYAEAVPSYDRALDLLADAPPQARWFPLYARGIALERSGQFERAEADLLAALEIRPDQASLLNYLGYSWIDRNQNLDRALEMIKRAVELSPGDGYILDSLAWAYFRLGRYQDAVAPMEQSIATMASDPLVNDHLGDIYWMVGRYREAQIQWRRALSLEPAESGEVDADRIRAKLDRGLEAVMAEEDGPVASAPSQSPQTEADATE</sequence>
<accession>A0A4U0QWK3</accession>
<evidence type="ECO:0000256" key="2">
    <source>
        <dbReference type="SAM" id="MobiDB-lite"/>
    </source>
</evidence>
<dbReference type="PANTHER" id="PTHR12558:SF13">
    <property type="entry name" value="CELL DIVISION CYCLE PROTEIN 27 HOMOLOG"/>
    <property type="match status" value="1"/>
</dbReference>
<dbReference type="EMBL" id="SUNH01000005">
    <property type="protein sequence ID" value="TJZ86569.1"/>
    <property type="molecule type" value="Genomic_DNA"/>
</dbReference>
<dbReference type="SUPFAM" id="SSF48452">
    <property type="entry name" value="TPR-like"/>
    <property type="match status" value="2"/>
</dbReference>
<dbReference type="AlphaFoldDB" id="A0A4U0QWK3"/>
<comment type="caution">
    <text evidence="3">The sequence shown here is derived from an EMBL/GenBank/DDBJ whole genome shotgun (WGS) entry which is preliminary data.</text>
</comment>
<evidence type="ECO:0000313" key="3">
    <source>
        <dbReference type="EMBL" id="TJZ86569.1"/>
    </source>
</evidence>
<organism evidence="3 4">
    <name type="scientific">Paracoccus hibiscisoli</name>
    <dbReference type="NCBI Taxonomy" id="2023261"/>
    <lineage>
        <taxon>Bacteria</taxon>
        <taxon>Pseudomonadati</taxon>
        <taxon>Pseudomonadota</taxon>
        <taxon>Alphaproteobacteria</taxon>
        <taxon>Rhodobacterales</taxon>
        <taxon>Paracoccaceae</taxon>
        <taxon>Paracoccus</taxon>
    </lineage>
</organism>
<dbReference type="Pfam" id="PF13432">
    <property type="entry name" value="TPR_16"/>
    <property type="match status" value="2"/>
</dbReference>
<feature type="compositionally biased region" description="Polar residues" evidence="2">
    <location>
        <begin position="611"/>
        <end position="624"/>
    </location>
</feature>
<gene>
    <name evidence="3" type="ORF">FA740_02960</name>
</gene>
<dbReference type="InterPro" id="IPR011990">
    <property type="entry name" value="TPR-like_helical_dom_sf"/>
</dbReference>
<dbReference type="PANTHER" id="PTHR12558">
    <property type="entry name" value="CELL DIVISION CYCLE 16,23,27"/>
    <property type="match status" value="1"/>
</dbReference>
<feature type="repeat" description="TPR" evidence="1">
    <location>
        <begin position="405"/>
        <end position="438"/>
    </location>
</feature>
<evidence type="ECO:0000313" key="4">
    <source>
        <dbReference type="Proteomes" id="UP000306223"/>
    </source>
</evidence>
<keyword evidence="1" id="KW-0802">TPR repeat</keyword>
<dbReference type="SMART" id="SM00028">
    <property type="entry name" value="TPR"/>
    <property type="match status" value="5"/>
</dbReference>
<protein>
    <submittedName>
        <fullName evidence="3">Tetratricopeptide repeat protein</fullName>
    </submittedName>
</protein>
<name>A0A4U0QWK3_9RHOB</name>
<reference evidence="3 4" key="1">
    <citation type="submission" date="2019-04" db="EMBL/GenBank/DDBJ databases">
        <authorList>
            <person name="Li J."/>
        </authorList>
    </citation>
    <scope>NUCLEOTIDE SEQUENCE [LARGE SCALE GENOMIC DNA]</scope>
    <source>
        <strain evidence="3 4">CCTCC AB2016182</strain>
    </source>
</reference>
<dbReference type="InterPro" id="IPR019734">
    <property type="entry name" value="TPR_rpt"/>
</dbReference>
<dbReference type="Proteomes" id="UP000306223">
    <property type="component" value="Unassembled WGS sequence"/>
</dbReference>